<comment type="similarity">
    <text evidence="2">Belongs to the TMEM14 family.</text>
</comment>
<evidence type="ECO:0000256" key="1">
    <source>
        <dbReference type="ARBA" id="ARBA00004370"/>
    </source>
</evidence>
<dbReference type="EMBL" id="JALJOS010000009">
    <property type="protein sequence ID" value="KAK9834473.1"/>
    <property type="molecule type" value="Genomic_DNA"/>
</dbReference>
<reference evidence="8 9" key="1">
    <citation type="journal article" date="2024" name="Nat. Commun.">
        <title>Phylogenomics reveals the evolutionary origins of lichenization in chlorophyte algae.</title>
        <authorList>
            <person name="Puginier C."/>
            <person name="Libourel C."/>
            <person name="Otte J."/>
            <person name="Skaloud P."/>
            <person name="Haon M."/>
            <person name="Grisel S."/>
            <person name="Petersen M."/>
            <person name="Berrin J.G."/>
            <person name="Delaux P.M."/>
            <person name="Dal Grande F."/>
            <person name="Keller J."/>
        </authorList>
    </citation>
    <scope>NUCLEOTIDE SEQUENCE [LARGE SCALE GENOMIC DNA]</scope>
    <source>
        <strain evidence="8 9">SAG 2145</strain>
    </source>
</reference>
<dbReference type="AlphaFoldDB" id="A0AAW1RL96"/>
<keyword evidence="5 7" id="KW-0472">Membrane</keyword>
<gene>
    <name evidence="8" type="ORF">WJX74_002473</name>
</gene>
<comment type="caution">
    <text evidence="8">The sequence shown here is derived from an EMBL/GenBank/DDBJ whole genome shotgun (WGS) entry which is preliminary data.</text>
</comment>
<proteinExistence type="inferred from homology"/>
<dbReference type="InterPro" id="IPR044890">
    <property type="entry name" value="TMEM14_sf"/>
</dbReference>
<keyword evidence="4 7" id="KW-1133">Transmembrane helix</keyword>
<evidence type="ECO:0000256" key="7">
    <source>
        <dbReference type="SAM" id="Phobius"/>
    </source>
</evidence>
<accession>A0AAW1RL96</accession>
<sequence length="194" mass="19513">MAPVVNLSSSCTRRTFGASASFPPRAMSGSLRSLVSGGRPAAPFGGKKTMLSVPQTANGGGGGGPRIVSRKSLGGGGGGGSGDKRQPIVFLTLAYAAYTVVGGVIGYRKARSRNSLITSLAVAAGMAASAYQISSNADSYLGIFTALFIVVALGGYMAYGCVKKNGKTFPQGVTAGLSLVLAAYYGIMLNGNVI</sequence>
<feature type="transmembrane region" description="Helical" evidence="7">
    <location>
        <begin position="140"/>
        <end position="162"/>
    </location>
</feature>
<evidence type="ECO:0000256" key="5">
    <source>
        <dbReference type="ARBA" id="ARBA00023136"/>
    </source>
</evidence>
<evidence type="ECO:0000313" key="9">
    <source>
        <dbReference type="Proteomes" id="UP001438707"/>
    </source>
</evidence>
<organism evidence="8 9">
    <name type="scientific">Apatococcus lobatus</name>
    <dbReference type="NCBI Taxonomy" id="904363"/>
    <lineage>
        <taxon>Eukaryota</taxon>
        <taxon>Viridiplantae</taxon>
        <taxon>Chlorophyta</taxon>
        <taxon>core chlorophytes</taxon>
        <taxon>Trebouxiophyceae</taxon>
        <taxon>Chlorellales</taxon>
        <taxon>Chlorellaceae</taxon>
        <taxon>Apatococcus</taxon>
    </lineage>
</organism>
<evidence type="ECO:0000256" key="2">
    <source>
        <dbReference type="ARBA" id="ARBA00007590"/>
    </source>
</evidence>
<keyword evidence="9" id="KW-1185">Reference proteome</keyword>
<dbReference type="Proteomes" id="UP001438707">
    <property type="component" value="Unassembled WGS sequence"/>
</dbReference>
<feature type="region of interest" description="Disordered" evidence="6">
    <location>
        <begin position="53"/>
        <end position="82"/>
    </location>
</feature>
<keyword evidence="3 7" id="KW-0812">Transmembrane</keyword>
<comment type="subcellular location">
    <subcellularLocation>
        <location evidence="1">Membrane</location>
    </subcellularLocation>
</comment>
<dbReference type="InterPro" id="IPR005349">
    <property type="entry name" value="TMEM14"/>
</dbReference>
<evidence type="ECO:0000313" key="8">
    <source>
        <dbReference type="EMBL" id="KAK9834473.1"/>
    </source>
</evidence>
<feature type="transmembrane region" description="Helical" evidence="7">
    <location>
        <begin position="114"/>
        <end position="134"/>
    </location>
</feature>
<evidence type="ECO:0000256" key="3">
    <source>
        <dbReference type="ARBA" id="ARBA00022692"/>
    </source>
</evidence>
<feature type="transmembrane region" description="Helical" evidence="7">
    <location>
        <begin position="88"/>
        <end position="107"/>
    </location>
</feature>
<protein>
    <submittedName>
        <fullName evidence="8">Uncharacterized protein</fullName>
    </submittedName>
</protein>
<evidence type="ECO:0000256" key="4">
    <source>
        <dbReference type="ARBA" id="ARBA00022989"/>
    </source>
</evidence>
<name>A0AAW1RL96_9CHLO</name>
<feature type="transmembrane region" description="Helical" evidence="7">
    <location>
        <begin position="169"/>
        <end position="187"/>
    </location>
</feature>
<dbReference type="Pfam" id="PF03647">
    <property type="entry name" value="Tmemb_14"/>
    <property type="match status" value="1"/>
</dbReference>
<dbReference type="Gene3D" id="1.10.10.1740">
    <property type="entry name" value="Transmembrane protein 14-like"/>
    <property type="match status" value="1"/>
</dbReference>
<dbReference type="GO" id="GO:0016020">
    <property type="term" value="C:membrane"/>
    <property type="evidence" value="ECO:0007669"/>
    <property type="project" value="UniProtKB-SubCell"/>
</dbReference>
<evidence type="ECO:0000256" key="6">
    <source>
        <dbReference type="SAM" id="MobiDB-lite"/>
    </source>
</evidence>